<keyword evidence="3" id="KW-1185">Reference proteome</keyword>
<reference evidence="2 3" key="3">
    <citation type="journal article" date="2013" name="Rice">
        <title>Improvement of the Oryza sativa Nipponbare reference genome using next generation sequence and optical map data.</title>
        <authorList>
            <person name="Kawahara Y."/>
            <person name="de la Bastide M."/>
            <person name="Hamilton J.P."/>
            <person name="Kanamori H."/>
            <person name="McCombie W.R."/>
            <person name="Ouyang S."/>
            <person name="Schwartz D.C."/>
            <person name="Tanaka T."/>
            <person name="Wu J."/>
            <person name="Zhou S."/>
            <person name="Childs K.L."/>
            <person name="Davidson R.M."/>
            <person name="Lin H."/>
            <person name="Quesada-Ocampo L."/>
            <person name="Vaillancourt B."/>
            <person name="Sakai H."/>
            <person name="Lee S.S."/>
            <person name="Kim J."/>
            <person name="Numa H."/>
            <person name="Itoh T."/>
            <person name="Buell C.R."/>
            <person name="Matsumoto T."/>
        </authorList>
    </citation>
    <scope>NUCLEOTIDE SEQUENCE [LARGE SCALE GENOMIC DNA]</scope>
    <source>
        <strain evidence="3">cv. Nipponbare</strain>
    </source>
</reference>
<evidence type="ECO:0000256" key="1">
    <source>
        <dbReference type="SAM" id="MobiDB-lite"/>
    </source>
</evidence>
<reference evidence="3" key="1">
    <citation type="journal article" date="2005" name="Nature">
        <title>The map-based sequence of the rice genome.</title>
        <authorList>
            <consortium name="International rice genome sequencing project (IRGSP)"/>
            <person name="Matsumoto T."/>
            <person name="Wu J."/>
            <person name="Kanamori H."/>
            <person name="Katayose Y."/>
            <person name="Fujisawa M."/>
            <person name="Namiki N."/>
            <person name="Mizuno H."/>
            <person name="Yamamoto K."/>
            <person name="Antonio B.A."/>
            <person name="Baba T."/>
            <person name="Sakata K."/>
            <person name="Nagamura Y."/>
            <person name="Aoki H."/>
            <person name="Arikawa K."/>
            <person name="Arita K."/>
            <person name="Bito T."/>
            <person name="Chiden Y."/>
            <person name="Fujitsuka N."/>
            <person name="Fukunaka R."/>
            <person name="Hamada M."/>
            <person name="Harada C."/>
            <person name="Hayashi A."/>
            <person name="Hijishita S."/>
            <person name="Honda M."/>
            <person name="Hosokawa S."/>
            <person name="Ichikawa Y."/>
            <person name="Idonuma A."/>
            <person name="Iijima M."/>
            <person name="Ikeda M."/>
            <person name="Ikeno M."/>
            <person name="Ito K."/>
            <person name="Ito S."/>
            <person name="Ito T."/>
            <person name="Ito Y."/>
            <person name="Ito Y."/>
            <person name="Iwabuchi A."/>
            <person name="Kamiya K."/>
            <person name="Karasawa W."/>
            <person name="Kurita K."/>
            <person name="Katagiri S."/>
            <person name="Kikuta A."/>
            <person name="Kobayashi H."/>
            <person name="Kobayashi N."/>
            <person name="Machita K."/>
            <person name="Maehara T."/>
            <person name="Masukawa M."/>
            <person name="Mizubayashi T."/>
            <person name="Mukai Y."/>
            <person name="Nagasaki H."/>
            <person name="Nagata Y."/>
            <person name="Naito S."/>
            <person name="Nakashima M."/>
            <person name="Nakama Y."/>
            <person name="Nakamichi Y."/>
            <person name="Nakamura M."/>
            <person name="Meguro A."/>
            <person name="Negishi M."/>
            <person name="Ohta I."/>
            <person name="Ohta T."/>
            <person name="Okamoto M."/>
            <person name="Ono N."/>
            <person name="Saji S."/>
            <person name="Sakaguchi M."/>
            <person name="Sakai K."/>
            <person name="Shibata M."/>
            <person name="Shimokawa T."/>
            <person name="Song J."/>
            <person name="Takazaki Y."/>
            <person name="Terasawa K."/>
            <person name="Tsugane M."/>
            <person name="Tsuji K."/>
            <person name="Ueda S."/>
            <person name="Waki K."/>
            <person name="Yamagata H."/>
            <person name="Yamamoto M."/>
            <person name="Yamamoto S."/>
            <person name="Yamane H."/>
            <person name="Yoshiki S."/>
            <person name="Yoshihara R."/>
            <person name="Yukawa K."/>
            <person name="Zhong H."/>
            <person name="Yano M."/>
            <person name="Yuan Q."/>
            <person name="Ouyang S."/>
            <person name="Liu J."/>
            <person name="Jones K.M."/>
            <person name="Gansberger K."/>
            <person name="Moffat K."/>
            <person name="Hill J."/>
            <person name="Bera J."/>
            <person name="Fadrosh D."/>
            <person name="Jin S."/>
            <person name="Johri S."/>
            <person name="Kim M."/>
            <person name="Overton L."/>
            <person name="Reardon M."/>
            <person name="Tsitrin T."/>
            <person name="Vuong H."/>
            <person name="Weaver B."/>
            <person name="Ciecko A."/>
            <person name="Tallon L."/>
            <person name="Jackson J."/>
            <person name="Pai G."/>
            <person name="Aken S.V."/>
            <person name="Utterback T."/>
            <person name="Reidmuller S."/>
            <person name="Feldblyum T."/>
            <person name="Hsiao J."/>
            <person name="Zismann V."/>
            <person name="Iobst S."/>
            <person name="de Vazeille A.R."/>
            <person name="Buell C.R."/>
            <person name="Ying K."/>
            <person name="Li Y."/>
            <person name="Lu T."/>
            <person name="Huang Y."/>
            <person name="Zhao Q."/>
            <person name="Feng Q."/>
            <person name="Zhang L."/>
            <person name="Zhu J."/>
            <person name="Weng Q."/>
            <person name="Mu J."/>
            <person name="Lu Y."/>
            <person name="Fan D."/>
            <person name="Liu Y."/>
            <person name="Guan J."/>
            <person name="Zhang Y."/>
            <person name="Yu S."/>
            <person name="Liu X."/>
            <person name="Zhang Y."/>
            <person name="Hong G."/>
            <person name="Han B."/>
            <person name="Choisne N."/>
            <person name="Demange N."/>
            <person name="Orjeda G."/>
            <person name="Samain S."/>
            <person name="Cattolico L."/>
            <person name="Pelletier E."/>
            <person name="Couloux A."/>
            <person name="Segurens B."/>
            <person name="Wincker P."/>
            <person name="D'Hont A."/>
            <person name="Scarpelli C."/>
            <person name="Weissenbach J."/>
            <person name="Salanoubat M."/>
            <person name="Quetier F."/>
            <person name="Yu Y."/>
            <person name="Kim H.R."/>
            <person name="Rambo T."/>
            <person name="Currie J."/>
            <person name="Collura K."/>
            <person name="Luo M."/>
            <person name="Yang T."/>
            <person name="Ammiraju J.S.S."/>
            <person name="Engler F."/>
            <person name="Soderlund C."/>
            <person name="Wing R.A."/>
            <person name="Palmer L.E."/>
            <person name="de la Bastide M."/>
            <person name="Spiegel L."/>
            <person name="Nascimento L."/>
            <person name="Zutavern T."/>
            <person name="O'Shaughnessy A."/>
            <person name="Dike S."/>
            <person name="Dedhia N."/>
            <person name="Preston R."/>
            <person name="Balija V."/>
            <person name="McCombie W.R."/>
            <person name="Chow T."/>
            <person name="Chen H."/>
            <person name="Chung M."/>
            <person name="Chen C."/>
            <person name="Shaw J."/>
            <person name="Wu H."/>
            <person name="Hsiao K."/>
            <person name="Chao Y."/>
            <person name="Chu M."/>
            <person name="Cheng C."/>
            <person name="Hour A."/>
            <person name="Lee P."/>
            <person name="Lin S."/>
            <person name="Lin Y."/>
            <person name="Liou J."/>
            <person name="Liu S."/>
            <person name="Hsing Y."/>
            <person name="Raghuvanshi S."/>
            <person name="Mohanty A."/>
            <person name="Bharti A.K."/>
            <person name="Gaur A."/>
            <person name="Gupta V."/>
            <person name="Kumar D."/>
            <person name="Ravi V."/>
            <person name="Vij S."/>
            <person name="Kapur A."/>
            <person name="Khurana P."/>
            <person name="Khurana P."/>
            <person name="Khurana J.P."/>
            <person name="Tyagi A.K."/>
            <person name="Gaikwad K."/>
            <person name="Singh A."/>
            <person name="Dalal V."/>
            <person name="Srivastava S."/>
            <person name="Dixit A."/>
            <person name="Pal A.K."/>
            <person name="Ghazi I.A."/>
            <person name="Yadav M."/>
            <person name="Pandit A."/>
            <person name="Bhargava A."/>
            <person name="Sureshbabu K."/>
            <person name="Batra K."/>
            <person name="Sharma T.R."/>
            <person name="Mohapatra T."/>
            <person name="Singh N.K."/>
            <person name="Messing J."/>
            <person name="Nelson A.B."/>
            <person name="Fuks G."/>
            <person name="Kavchok S."/>
            <person name="Keizer G."/>
            <person name="Linton E."/>
            <person name="Llaca V."/>
            <person name="Song R."/>
            <person name="Tanyolac B."/>
            <person name="Young S."/>
            <person name="Ho-Il K."/>
            <person name="Hahn J.H."/>
            <person name="Sangsakoo G."/>
            <person name="Vanavichit A."/>
            <person name="de Mattos Luiz.A.T."/>
            <person name="Zimmer P.D."/>
            <person name="Malone G."/>
            <person name="Dellagostin O."/>
            <person name="de Oliveira A.C."/>
            <person name="Bevan M."/>
            <person name="Bancroft I."/>
            <person name="Minx P."/>
            <person name="Cordum H."/>
            <person name="Wilson R."/>
            <person name="Cheng Z."/>
            <person name="Jin W."/>
            <person name="Jiang J."/>
            <person name="Leong S.A."/>
            <person name="Iwama H."/>
            <person name="Gojobori T."/>
            <person name="Itoh T."/>
            <person name="Niimura Y."/>
            <person name="Fujii Y."/>
            <person name="Habara T."/>
            <person name="Sakai H."/>
            <person name="Sato Y."/>
            <person name="Wilson G."/>
            <person name="Kumar K."/>
            <person name="McCouch S."/>
            <person name="Juretic N."/>
            <person name="Hoen D."/>
            <person name="Wright S."/>
            <person name="Bruskiewich R."/>
            <person name="Bureau T."/>
            <person name="Miyao A."/>
            <person name="Hirochika H."/>
            <person name="Nishikawa T."/>
            <person name="Kadowaki K."/>
            <person name="Sugiura M."/>
            <person name="Burr B."/>
            <person name="Sasaki T."/>
        </authorList>
    </citation>
    <scope>NUCLEOTIDE SEQUENCE [LARGE SCALE GENOMIC DNA]</scope>
    <source>
        <strain evidence="3">cv. Nipponbare</strain>
    </source>
</reference>
<gene>
    <name evidence="2" type="ordered locus">Os08g0176756</name>
    <name evidence="2" type="ORF">OSNPB_080176756</name>
</gene>
<organism evidence="2 3">
    <name type="scientific">Oryza sativa subsp. japonica</name>
    <name type="common">Rice</name>
    <dbReference type="NCBI Taxonomy" id="39947"/>
    <lineage>
        <taxon>Eukaryota</taxon>
        <taxon>Viridiplantae</taxon>
        <taxon>Streptophyta</taxon>
        <taxon>Embryophyta</taxon>
        <taxon>Tracheophyta</taxon>
        <taxon>Spermatophyta</taxon>
        <taxon>Magnoliopsida</taxon>
        <taxon>Liliopsida</taxon>
        <taxon>Poales</taxon>
        <taxon>Poaceae</taxon>
        <taxon>BOP clade</taxon>
        <taxon>Oryzoideae</taxon>
        <taxon>Oryzeae</taxon>
        <taxon>Oryzinae</taxon>
        <taxon>Oryza</taxon>
        <taxon>Oryza sativa</taxon>
    </lineage>
</organism>
<dbReference type="Proteomes" id="UP000059680">
    <property type="component" value="Chromosome 8"/>
</dbReference>
<evidence type="ECO:0000313" key="2">
    <source>
        <dbReference type="EMBL" id="BAT04072.1"/>
    </source>
</evidence>
<name>A0A0P0XCD7_ORYSJ</name>
<reference evidence="2 3" key="2">
    <citation type="journal article" date="2013" name="Plant Cell Physiol.">
        <title>Rice Annotation Project Database (RAP-DB): an integrative and interactive database for rice genomics.</title>
        <authorList>
            <person name="Sakai H."/>
            <person name="Lee S.S."/>
            <person name="Tanaka T."/>
            <person name="Numa H."/>
            <person name="Kim J."/>
            <person name="Kawahara Y."/>
            <person name="Wakimoto H."/>
            <person name="Yang C.C."/>
            <person name="Iwamoto M."/>
            <person name="Abe T."/>
            <person name="Yamada Y."/>
            <person name="Muto A."/>
            <person name="Inokuchi H."/>
            <person name="Ikemura T."/>
            <person name="Matsumoto T."/>
            <person name="Sasaki T."/>
            <person name="Itoh T."/>
        </authorList>
    </citation>
    <scope>NUCLEOTIDE SEQUENCE [LARGE SCALE GENOMIC DNA]</scope>
    <source>
        <strain evidence="3">cv. Nipponbare</strain>
    </source>
</reference>
<dbReference type="PaxDb" id="39947-A0A0P0XCD7"/>
<protein>
    <submittedName>
        <fullName evidence="2">Os08g0176756 protein</fullName>
    </submittedName>
</protein>
<dbReference type="AlphaFoldDB" id="A0A0P0XCD7"/>
<evidence type="ECO:0000313" key="3">
    <source>
        <dbReference type="Proteomes" id="UP000059680"/>
    </source>
</evidence>
<dbReference type="InParanoid" id="A0A0P0XCD7"/>
<sequence length="115" mass="12454">MFSFGTFDFVFDASGQIQQVSPGVVVSIQDIRFPAGARFRFGELNFTTNKAGVLRPMTPRASSPAATSLVPFGLANFTAVAAKIGHVDNFSARGRVTTTPPRRPGHHGRSKHRRP</sequence>
<feature type="region of interest" description="Disordered" evidence="1">
    <location>
        <begin position="91"/>
        <end position="115"/>
    </location>
</feature>
<proteinExistence type="predicted"/>
<feature type="compositionally biased region" description="Basic residues" evidence="1">
    <location>
        <begin position="103"/>
        <end position="115"/>
    </location>
</feature>
<dbReference type="EMBL" id="AP014964">
    <property type="protein sequence ID" value="BAT04072.1"/>
    <property type="molecule type" value="Genomic_DNA"/>
</dbReference>
<accession>A0A0P0XCD7</accession>